<gene>
    <name evidence="2" type="ORF">TNIN_129961</name>
</gene>
<dbReference type="OrthoDB" id="10308748at2759"/>
<keyword evidence="3" id="KW-1185">Reference proteome</keyword>
<protein>
    <submittedName>
        <fullName evidence="2">Uncharacterized protein</fullName>
    </submittedName>
</protein>
<evidence type="ECO:0000313" key="3">
    <source>
        <dbReference type="Proteomes" id="UP000886998"/>
    </source>
</evidence>
<dbReference type="EMBL" id="BMAV01002633">
    <property type="protein sequence ID" value="GFY41684.1"/>
    <property type="molecule type" value="Genomic_DNA"/>
</dbReference>
<evidence type="ECO:0000256" key="1">
    <source>
        <dbReference type="SAM" id="MobiDB-lite"/>
    </source>
</evidence>
<name>A0A8X6WWG4_9ARAC</name>
<dbReference type="Proteomes" id="UP000886998">
    <property type="component" value="Unassembled WGS sequence"/>
</dbReference>
<reference evidence="2" key="1">
    <citation type="submission" date="2020-08" db="EMBL/GenBank/DDBJ databases">
        <title>Multicomponent nature underlies the extraordinary mechanical properties of spider dragline silk.</title>
        <authorList>
            <person name="Kono N."/>
            <person name="Nakamura H."/>
            <person name="Mori M."/>
            <person name="Yoshida Y."/>
            <person name="Ohtoshi R."/>
            <person name="Malay A.D."/>
            <person name="Moran D.A.P."/>
            <person name="Tomita M."/>
            <person name="Numata K."/>
            <person name="Arakawa K."/>
        </authorList>
    </citation>
    <scope>NUCLEOTIDE SEQUENCE</scope>
</reference>
<proteinExistence type="predicted"/>
<feature type="region of interest" description="Disordered" evidence="1">
    <location>
        <begin position="1"/>
        <end position="21"/>
    </location>
</feature>
<feature type="compositionally biased region" description="Basic and acidic residues" evidence="1">
    <location>
        <begin position="1"/>
        <end position="16"/>
    </location>
</feature>
<sequence length="130" mass="14600">MPRGKPGDRRKTKGGDENESCYPWRASTKELLSKGGNTTHSILLVRSRSLRAKSTCGRIGDRLRLTCPRASESDFQVQSSVLAFVYHPYTRASKACDQGTDSLTIDAGISKRPILYYQQYHMNLSRTKSK</sequence>
<accession>A0A8X6WWG4</accession>
<comment type="caution">
    <text evidence="2">The sequence shown here is derived from an EMBL/GenBank/DDBJ whole genome shotgun (WGS) entry which is preliminary data.</text>
</comment>
<organism evidence="2 3">
    <name type="scientific">Trichonephila inaurata madagascariensis</name>
    <dbReference type="NCBI Taxonomy" id="2747483"/>
    <lineage>
        <taxon>Eukaryota</taxon>
        <taxon>Metazoa</taxon>
        <taxon>Ecdysozoa</taxon>
        <taxon>Arthropoda</taxon>
        <taxon>Chelicerata</taxon>
        <taxon>Arachnida</taxon>
        <taxon>Araneae</taxon>
        <taxon>Araneomorphae</taxon>
        <taxon>Entelegynae</taxon>
        <taxon>Araneoidea</taxon>
        <taxon>Nephilidae</taxon>
        <taxon>Trichonephila</taxon>
        <taxon>Trichonephila inaurata</taxon>
    </lineage>
</organism>
<evidence type="ECO:0000313" key="2">
    <source>
        <dbReference type="EMBL" id="GFY41684.1"/>
    </source>
</evidence>
<dbReference type="AlphaFoldDB" id="A0A8X6WWG4"/>